<dbReference type="PROSITE" id="PS50089">
    <property type="entry name" value="ZF_RING_2"/>
    <property type="match status" value="1"/>
</dbReference>
<name>A0A397J7A1_9GLOM</name>
<keyword evidence="8" id="KW-1185">Reference proteome</keyword>
<dbReference type="InterPro" id="IPR013083">
    <property type="entry name" value="Znf_RING/FYVE/PHD"/>
</dbReference>
<dbReference type="InterPro" id="IPR018957">
    <property type="entry name" value="Znf_C3HC4_RING-type"/>
</dbReference>
<evidence type="ECO:0000256" key="1">
    <source>
        <dbReference type="ARBA" id="ARBA00022723"/>
    </source>
</evidence>
<reference evidence="7 8" key="1">
    <citation type="submission" date="2018-08" db="EMBL/GenBank/DDBJ databases">
        <title>Genome and evolution of the arbuscular mycorrhizal fungus Diversispora epigaea (formerly Glomus versiforme) and its bacterial endosymbionts.</title>
        <authorList>
            <person name="Sun X."/>
            <person name="Fei Z."/>
            <person name="Harrison M."/>
        </authorList>
    </citation>
    <scope>NUCLEOTIDE SEQUENCE [LARGE SCALE GENOMIC DNA]</scope>
    <source>
        <strain evidence="7 8">IT104</strain>
    </source>
</reference>
<evidence type="ECO:0000256" key="4">
    <source>
        <dbReference type="PROSITE-ProRule" id="PRU00175"/>
    </source>
</evidence>
<keyword evidence="3" id="KW-0862">Zinc</keyword>
<sequence>MKRKILKKKGAFPYSYRYPVGMTRITRASYGQYERPSTRNYRFTTVDRIAPTHLHRNESIKILALNILKHSSEIRFNNIVIPEQKPCIRCKGKILSTPSTPITILTCGHVVHRTCIEEFVANKPEPRCPDCGNFFTDSSNNYDNIIEFFEVKDNENSGDESRPHNFLHFFSIITHAESKDDTMNQEVIRSYLDFGKTLKDRRKELIIVACLMLYLIENFVSKFLKNITKETLRKRAEKPRKSISFLTLSMTVAAPHTASVSTLSSLILYQYRISS</sequence>
<evidence type="ECO:0000313" key="8">
    <source>
        <dbReference type="Proteomes" id="UP000266861"/>
    </source>
</evidence>
<feature type="transmembrane region" description="Helical" evidence="5">
    <location>
        <begin position="244"/>
        <end position="269"/>
    </location>
</feature>
<dbReference type="Proteomes" id="UP000266861">
    <property type="component" value="Unassembled WGS sequence"/>
</dbReference>
<dbReference type="EMBL" id="PQFF01000101">
    <property type="protein sequence ID" value="RHZ82598.1"/>
    <property type="molecule type" value="Genomic_DNA"/>
</dbReference>
<accession>A0A397J7A1</accession>
<keyword evidence="5" id="KW-0812">Transmembrane</keyword>
<feature type="domain" description="RING-type" evidence="6">
    <location>
        <begin position="87"/>
        <end position="131"/>
    </location>
</feature>
<keyword evidence="1" id="KW-0479">Metal-binding</keyword>
<proteinExistence type="predicted"/>
<keyword evidence="2 4" id="KW-0863">Zinc-finger</keyword>
<evidence type="ECO:0000256" key="5">
    <source>
        <dbReference type="SAM" id="Phobius"/>
    </source>
</evidence>
<evidence type="ECO:0000259" key="6">
    <source>
        <dbReference type="PROSITE" id="PS50089"/>
    </source>
</evidence>
<dbReference type="SUPFAM" id="SSF57850">
    <property type="entry name" value="RING/U-box"/>
    <property type="match status" value="1"/>
</dbReference>
<dbReference type="OrthoDB" id="8062037at2759"/>
<evidence type="ECO:0000256" key="2">
    <source>
        <dbReference type="ARBA" id="ARBA00022771"/>
    </source>
</evidence>
<dbReference type="GO" id="GO:0008270">
    <property type="term" value="F:zinc ion binding"/>
    <property type="evidence" value="ECO:0007669"/>
    <property type="project" value="UniProtKB-KW"/>
</dbReference>
<comment type="caution">
    <text evidence="7">The sequence shown here is derived from an EMBL/GenBank/DDBJ whole genome shotgun (WGS) entry which is preliminary data.</text>
</comment>
<keyword evidence="5" id="KW-0472">Membrane</keyword>
<evidence type="ECO:0000256" key="3">
    <source>
        <dbReference type="ARBA" id="ARBA00022833"/>
    </source>
</evidence>
<dbReference type="Gene3D" id="3.30.40.10">
    <property type="entry name" value="Zinc/RING finger domain, C3HC4 (zinc finger)"/>
    <property type="match status" value="1"/>
</dbReference>
<dbReference type="SMART" id="SM00184">
    <property type="entry name" value="RING"/>
    <property type="match status" value="1"/>
</dbReference>
<dbReference type="InterPro" id="IPR001841">
    <property type="entry name" value="Znf_RING"/>
</dbReference>
<dbReference type="Pfam" id="PF00097">
    <property type="entry name" value="zf-C3HC4"/>
    <property type="match status" value="1"/>
</dbReference>
<feature type="transmembrane region" description="Helical" evidence="5">
    <location>
        <begin position="205"/>
        <end position="224"/>
    </location>
</feature>
<gene>
    <name evidence="7" type="ORF">Glove_108g63</name>
</gene>
<keyword evidence="5" id="KW-1133">Transmembrane helix</keyword>
<dbReference type="AlphaFoldDB" id="A0A397J7A1"/>
<organism evidence="7 8">
    <name type="scientific">Diversispora epigaea</name>
    <dbReference type="NCBI Taxonomy" id="1348612"/>
    <lineage>
        <taxon>Eukaryota</taxon>
        <taxon>Fungi</taxon>
        <taxon>Fungi incertae sedis</taxon>
        <taxon>Mucoromycota</taxon>
        <taxon>Glomeromycotina</taxon>
        <taxon>Glomeromycetes</taxon>
        <taxon>Diversisporales</taxon>
        <taxon>Diversisporaceae</taxon>
        <taxon>Diversispora</taxon>
    </lineage>
</organism>
<protein>
    <recommendedName>
        <fullName evidence="6">RING-type domain-containing protein</fullName>
    </recommendedName>
</protein>
<evidence type="ECO:0000313" key="7">
    <source>
        <dbReference type="EMBL" id="RHZ82598.1"/>
    </source>
</evidence>